<protein>
    <submittedName>
        <fullName evidence="1">Uncharacterized protein</fullName>
    </submittedName>
</protein>
<gene>
    <name evidence="1" type="ORF">ACHAWO_012763</name>
</gene>
<proteinExistence type="predicted"/>
<reference evidence="1 2" key="1">
    <citation type="submission" date="2024-10" db="EMBL/GenBank/DDBJ databases">
        <title>Updated reference genomes for cyclostephanoid diatoms.</title>
        <authorList>
            <person name="Roberts W.R."/>
            <person name="Alverson A.J."/>
        </authorList>
    </citation>
    <scope>NUCLEOTIDE SEQUENCE [LARGE SCALE GENOMIC DNA]</scope>
    <source>
        <strain evidence="1 2">AJA010-31</strain>
    </source>
</reference>
<dbReference type="Proteomes" id="UP001530400">
    <property type="component" value="Unassembled WGS sequence"/>
</dbReference>
<evidence type="ECO:0000313" key="2">
    <source>
        <dbReference type="Proteomes" id="UP001530400"/>
    </source>
</evidence>
<sequence length="916" mass="102721">MPHVPNWRTSGSTYQPSDLTTRLVNVESELFNNAGMLPQLTERVENLEAARTLKAVDVGGFIFTDQATVEAWARSLGDNELYRFMPNFLSSSDPQFDTVESGLEQSAAVAKAQFSSLDLAVIVLSFGLMYPPNIMKKSDMAQVTDGITSAPHFVIHEVFLGDFSDGSHKRSRKLSWLQPRLWMAESTTTSLRPPIPRPMPSSRRSPIWPQLSAVFGDRGWWHVTIRHQVFDVVKTVRALNTRASVGSYIWASFQTSELLKEYQRNNWVEHPKTSSILTRTTMRREGKLLEDLSSKMQGESTIVNRHTGDIKKPGVLPELEDPGLTGGINRESASQSAGFGDFADSDQLLHGEQVAVEESADQIDPRLLGMHHQLFKWGADIQTVVVDNPQVSKRFSAQYQVPTSARHKHSRCPHTAVFDTWLPRDVVLTVHGKLSRRELMDITPNHSSRYQVKISKARHSEFGGTTVSEWSFIHISRLITPIDVVLLMTKEHYPQPLQSSLDDTQGLPQEKVSFEPAILGQDYIGTVTLKRTGVQLPVYDADGTGHRTWVLLDLLGFGSSGSLHLVFGQSPRKFSGQYDYTSYLPFGILRASWSANARAALTLLQHRLYSPPGKLAQLVAHHLLDLRADYFNSTSPPPPVITTQALKSADIPFTPLEELAEVQAEAACPDDAEIDLSIWAPPQETTAQADAWSILSVVLQSSGGQVFTLVKLKSPWDKFDHLAVQDGIRQIQACQYFKWVRGSRIFFWEIPDDDDHQGWRLDFRDGVKCWQLPGTTLPTGSMQNIPTETREQELLTCEKILRLHFNWYLEKGHVKLVIPQFTVLKATDVRVVWDSKANGHNASLWSPSFILGNFGDLQDIVVKWLSVPVYSYLKLGSPDQDYTQETATFIKSWQADIDVGLTLLLFTKIVLTLASG</sequence>
<dbReference type="AlphaFoldDB" id="A0ABD3P4B8"/>
<evidence type="ECO:0000313" key="1">
    <source>
        <dbReference type="EMBL" id="KAL3781335.1"/>
    </source>
</evidence>
<keyword evidence="2" id="KW-1185">Reference proteome</keyword>
<accession>A0ABD3P4B8</accession>
<organism evidence="1 2">
    <name type="scientific">Cyclotella atomus</name>
    <dbReference type="NCBI Taxonomy" id="382360"/>
    <lineage>
        <taxon>Eukaryota</taxon>
        <taxon>Sar</taxon>
        <taxon>Stramenopiles</taxon>
        <taxon>Ochrophyta</taxon>
        <taxon>Bacillariophyta</taxon>
        <taxon>Coscinodiscophyceae</taxon>
        <taxon>Thalassiosirophycidae</taxon>
        <taxon>Stephanodiscales</taxon>
        <taxon>Stephanodiscaceae</taxon>
        <taxon>Cyclotella</taxon>
    </lineage>
</organism>
<dbReference type="EMBL" id="JALLPJ020000850">
    <property type="protein sequence ID" value="KAL3781335.1"/>
    <property type="molecule type" value="Genomic_DNA"/>
</dbReference>
<name>A0ABD3P4B8_9STRA</name>
<comment type="caution">
    <text evidence="1">The sequence shown here is derived from an EMBL/GenBank/DDBJ whole genome shotgun (WGS) entry which is preliminary data.</text>
</comment>